<dbReference type="GO" id="GO:2000067">
    <property type="term" value="P:regulation of root morphogenesis"/>
    <property type="evidence" value="ECO:0007669"/>
    <property type="project" value="UniProtKB-ARBA"/>
</dbReference>
<evidence type="ECO:0000256" key="4">
    <source>
        <dbReference type="ARBA" id="ARBA00022618"/>
    </source>
</evidence>
<dbReference type="Gramene" id="Kaladp0550s0046.1.v1.1">
    <property type="protein sequence ID" value="Kaladp0550s0046.1.v1.1"/>
    <property type="gene ID" value="Kaladp0550s0046.v1.1"/>
</dbReference>
<feature type="region of interest" description="Disordered" evidence="9">
    <location>
        <begin position="213"/>
        <end position="286"/>
    </location>
</feature>
<dbReference type="InterPro" id="IPR048351">
    <property type="entry name" value="SOK_DIX"/>
</dbReference>
<feature type="compositionally biased region" description="Low complexity" evidence="9">
    <location>
        <begin position="263"/>
        <end position="280"/>
    </location>
</feature>
<dbReference type="PANTHER" id="PTHR31083">
    <property type="entry name" value="UPSTREAM OF FLC PROTEIN (DUF966)"/>
    <property type="match status" value="1"/>
</dbReference>
<reference evidence="11" key="1">
    <citation type="submission" date="2021-01" db="UniProtKB">
        <authorList>
            <consortium name="EnsemblPlants"/>
        </authorList>
    </citation>
    <scope>IDENTIFICATION</scope>
</reference>
<keyword evidence="12" id="KW-1185">Reference proteome</keyword>
<dbReference type="GO" id="GO:0005886">
    <property type="term" value="C:plasma membrane"/>
    <property type="evidence" value="ECO:0007669"/>
    <property type="project" value="UniProtKB-SubCell"/>
</dbReference>
<evidence type="ECO:0000256" key="8">
    <source>
        <dbReference type="ARBA" id="ARBA00046534"/>
    </source>
</evidence>
<dbReference type="GO" id="GO:0051258">
    <property type="term" value="P:protein polymerization"/>
    <property type="evidence" value="ECO:0007669"/>
    <property type="project" value="UniProtKB-ARBA"/>
</dbReference>
<dbReference type="PANTHER" id="PTHR31083:SF6">
    <property type="entry name" value="PROTEIN SOSEKI 3"/>
    <property type="match status" value="1"/>
</dbReference>
<evidence type="ECO:0000256" key="2">
    <source>
        <dbReference type="ARBA" id="ARBA00022473"/>
    </source>
</evidence>
<keyword evidence="6" id="KW-0131">Cell cycle</keyword>
<dbReference type="InterPro" id="IPR021182">
    <property type="entry name" value="SOK_magnoliopsida"/>
</dbReference>
<proteinExistence type="inferred from homology"/>
<feature type="compositionally biased region" description="Low complexity" evidence="9">
    <location>
        <begin position="342"/>
        <end position="359"/>
    </location>
</feature>
<dbReference type="Proteomes" id="UP000594263">
    <property type="component" value="Unplaced"/>
</dbReference>
<feature type="region of interest" description="Disordered" evidence="9">
    <location>
        <begin position="125"/>
        <end position="190"/>
    </location>
</feature>
<evidence type="ECO:0000256" key="3">
    <source>
        <dbReference type="ARBA" id="ARBA00022475"/>
    </source>
</evidence>
<dbReference type="EnsemblPlants" id="Kaladp0550s0046.6.v1.1">
    <property type="protein sequence ID" value="Kaladp0550s0046.6.v1.1"/>
    <property type="gene ID" value="Kaladp0550s0046.v1.1"/>
</dbReference>
<sequence>MERRMSKYRQVSPERAKVWTERSPKYVQHRKVSVLYYLSKNQQLEHPHCVEVKISSPDGLYLRDFINRLNELRGRGMPSRYSWSCKRSYKSGFVWHDLSEDDLIHPSSVSEYVLKGSELIEESKSERVLPGESNRYQNLNQLPEPTSCRSRNCSSTSSSRNGKERTPSLEDAYTPLQHPGSCSLSPEYRVGKNASPAGHIDLVKYKVEKSEKAADASTQTDENPITELPQETCTRSVSTEDGSLIPIMQPTPQKQIPRIKTNSLASSASGSPPSCSSESPSARKTETLESLIRADAKKMNCFRILEEEDTSMSSNVRSKTTNLIMQMISCGSMPVRDHSLGPTPTNKPRSSTSKSPSPLYSSSVFLGELDYIPENTTKMGPKLEEKDYFTGSLIETKMLKEIGGLAALNRSSSFDAERTFKLSNADEDKDEVASKGSKCIPLSIKTSLTRHPRSESMRSPFSERPRISSESDRSLSSTTSVSVGNSKRIVNLANKKASKSPGLGSFREGTKIEERSVNLIYLLVNQFRNQMLVDKLF</sequence>
<dbReference type="AlphaFoldDB" id="A0A7N0VD72"/>
<evidence type="ECO:0000256" key="9">
    <source>
        <dbReference type="SAM" id="MobiDB-lite"/>
    </source>
</evidence>
<dbReference type="EnsemblPlants" id="Kaladp0550s0046.1.v1.1">
    <property type="protein sequence ID" value="Kaladp0550s0046.1.v1.1"/>
    <property type="gene ID" value="Kaladp0550s0046.v1.1"/>
</dbReference>
<accession>A0A7N0VD72</accession>
<evidence type="ECO:0000313" key="11">
    <source>
        <dbReference type="EnsemblPlants" id="Kaladp0550s0046.1.v1.1"/>
    </source>
</evidence>
<feature type="region of interest" description="Disordered" evidence="9">
    <location>
        <begin position="444"/>
        <end position="480"/>
    </location>
</feature>
<protein>
    <recommendedName>
        <fullName evidence="10">SOSEKI DIX-like domain-containing protein</fullName>
    </recommendedName>
</protein>
<keyword evidence="4" id="KW-0132">Cell division</keyword>
<evidence type="ECO:0000256" key="5">
    <source>
        <dbReference type="ARBA" id="ARBA00023136"/>
    </source>
</evidence>
<keyword evidence="3" id="KW-1003">Cell membrane</keyword>
<feature type="compositionally biased region" description="Polar residues" evidence="9">
    <location>
        <begin position="134"/>
        <end position="144"/>
    </location>
</feature>
<evidence type="ECO:0000259" key="10">
    <source>
        <dbReference type="Pfam" id="PF06136"/>
    </source>
</evidence>
<feature type="compositionally biased region" description="Low complexity" evidence="9">
    <location>
        <begin position="146"/>
        <end position="160"/>
    </location>
</feature>
<dbReference type="GO" id="GO:0090708">
    <property type="term" value="P:specification of plant organ axis polarity"/>
    <property type="evidence" value="ECO:0007669"/>
    <property type="project" value="UniProtKB-ARBA"/>
</dbReference>
<comment type="subcellular location">
    <subcellularLocation>
        <location evidence="1">Cell membrane</location>
        <topology evidence="1">Peripheral membrane protein</topology>
        <orientation evidence="1">Cytoplasmic side</orientation>
    </subcellularLocation>
</comment>
<feature type="compositionally biased region" description="Polar residues" evidence="9">
    <location>
        <begin position="216"/>
        <end position="241"/>
    </location>
</feature>
<name>A0A7N0VD72_KALFE</name>
<comment type="similarity">
    <text evidence="7">Belongs to the SOSEKI family.</text>
</comment>
<dbReference type="Pfam" id="PF06136">
    <property type="entry name" value="SOK"/>
    <property type="match status" value="1"/>
</dbReference>
<evidence type="ECO:0000256" key="6">
    <source>
        <dbReference type="ARBA" id="ARBA00023306"/>
    </source>
</evidence>
<evidence type="ECO:0000313" key="12">
    <source>
        <dbReference type="Proteomes" id="UP000594263"/>
    </source>
</evidence>
<dbReference type="InterPro" id="IPR010369">
    <property type="entry name" value="SOK"/>
</dbReference>
<organism evidence="11 12">
    <name type="scientific">Kalanchoe fedtschenkoi</name>
    <name type="common">Lavender scallops</name>
    <name type="synonym">South American air plant</name>
    <dbReference type="NCBI Taxonomy" id="63787"/>
    <lineage>
        <taxon>Eukaryota</taxon>
        <taxon>Viridiplantae</taxon>
        <taxon>Streptophyta</taxon>
        <taxon>Embryophyta</taxon>
        <taxon>Tracheophyta</taxon>
        <taxon>Spermatophyta</taxon>
        <taxon>Magnoliopsida</taxon>
        <taxon>eudicotyledons</taxon>
        <taxon>Gunneridae</taxon>
        <taxon>Pentapetalae</taxon>
        <taxon>Saxifragales</taxon>
        <taxon>Crassulaceae</taxon>
        <taxon>Kalanchoe</taxon>
    </lineage>
</organism>
<keyword evidence="5" id="KW-0472">Membrane</keyword>
<evidence type="ECO:0000256" key="7">
    <source>
        <dbReference type="ARBA" id="ARBA00024211"/>
    </source>
</evidence>
<feature type="compositionally biased region" description="Basic and acidic residues" evidence="9">
    <location>
        <begin position="452"/>
        <end position="473"/>
    </location>
</feature>
<dbReference type="OMA" id="EHLFAPM"/>
<dbReference type="Gramene" id="Kaladp0550s0046.6.v1.1">
    <property type="protein sequence ID" value="Kaladp0550s0046.6.v1.1"/>
    <property type="gene ID" value="Kaladp0550s0046.v1.1"/>
</dbReference>
<dbReference type="GO" id="GO:0051301">
    <property type="term" value="P:cell division"/>
    <property type="evidence" value="ECO:0007669"/>
    <property type="project" value="UniProtKB-KW"/>
</dbReference>
<keyword evidence="2" id="KW-0217">Developmental protein</keyword>
<dbReference type="GO" id="GO:0051302">
    <property type="term" value="P:regulation of cell division"/>
    <property type="evidence" value="ECO:0007669"/>
    <property type="project" value="UniProtKB-ARBA"/>
</dbReference>
<feature type="region of interest" description="Disordered" evidence="9">
    <location>
        <begin position="333"/>
        <end position="359"/>
    </location>
</feature>
<comment type="subunit">
    <text evidence="8">Homodimer. Forms long polymer filaments with other SOKs proteins polymers (e.g. SOK1, SOK2, SOK3 and SOK4) crucial for polar localization and biological activity. Binds to ANGUSTIFOLIA (AN).</text>
</comment>
<feature type="domain" description="SOSEKI DIX-like" evidence="10">
    <location>
        <begin position="32"/>
        <end position="120"/>
    </location>
</feature>
<dbReference type="PIRSF" id="PIRSF031043">
    <property type="entry name" value="UCP031043"/>
    <property type="match status" value="1"/>
</dbReference>
<evidence type="ECO:0000256" key="1">
    <source>
        <dbReference type="ARBA" id="ARBA00004413"/>
    </source>
</evidence>